<name>A0A1W6MHV4_9FLAO</name>
<dbReference type="InterPro" id="IPR000184">
    <property type="entry name" value="Bac_surfAg_D15"/>
</dbReference>
<dbReference type="Gene3D" id="2.40.160.50">
    <property type="entry name" value="membrane protein fhac: a member of the omp85/tpsb transporter family"/>
    <property type="match status" value="1"/>
</dbReference>
<gene>
    <name evidence="7" type="ORF">BST97_03040</name>
</gene>
<protein>
    <recommendedName>
        <fullName evidence="6">Bacterial surface antigen (D15) domain-containing protein</fullName>
    </recommendedName>
</protein>
<dbReference type="PROSITE" id="PS51257">
    <property type="entry name" value="PROKAR_LIPOPROTEIN"/>
    <property type="match status" value="1"/>
</dbReference>
<evidence type="ECO:0000256" key="2">
    <source>
        <dbReference type="ARBA" id="ARBA00022692"/>
    </source>
</evidence>
<accession>A0A1W6MHV4</accession>
<reference evidence="7 8" key="1">
    <citation type="submission" date="2016-11" db="EMBL/GenBank/DDBJ databases">
        <title>Trade-off between light-utilization and light-protection in marine flavobacteria.</title>
        <authorList>
            <person name="Kumagai Y."/>
        </authorList>
    </citation>
    <scope>NUCLEOTIDE SEQUENCE [LARGE SCALE GENOMIC DNA]</scope>
    <source>
        <strain evidence="7 8">JCM 13191</strain>
    </source>
</reference>
<comment type="subcellular location">
    <subcellularLocation>
        <location evidence="1">Membrane</location>
    </subcellularLocation>
</comment>
<dbReference type="PANTHER" id="PTHR12815:SF47">
    <property type="entry name" value="TRANSLOCATION AND ASSEMBLY MODULE SUBUNIT TAMA"/>
    <property type="match status" value="1"/>
</dbReference>
<organism evidence="7 8">
    <name type="scientific">Nonlabens spongiae</name>
    <dbReference type="NCBI Taxonomy" id="331648"/>
    <lineage>
        <taxon>Bacteria</taxon>
        <taxon>Pseudomonadati</taxon>
        <taxon>Bacteroidota</taxon>
        <taxon>Flavobacteriia</taxon>
        <taxon>Flavobacteriales</taxon>
        <taxon>Flavobacteriaceae</taxon>
        <taxon>Nonlabens</taxon>
    </lineage>
</organism>
<keyword evidence="2" id="KW-0812">Transmembrane</keyword>
<dbReference type="Pfam" id="PF01103">
    <property type="entry name" value="Omp85"/>
    <property type="match status" value="1"/>
</dbReference>
<dbReference type="InterPro" id="IPR039910">
    <property type="entry name" value="D15-like"/>
</dbReference>
<dbReference type="STRING" id="331648.BST97_03040"/>
<sequence length="761" mass="86652">MKWSGPLQFAAITIILSTLFYSCAVKKYIPEDEYLYTGADLEVEVDSNATVNDVDALKIELQKVITPKPNSTFLGMRPGLHYHYRVEKDSAGFLAKFFNKRIGEEPVYLSDVNAAGTRDLLRNRLENRGFFFSNITSEESIDSTAQEARKSYSIQLPKPYEMETYTVEKDSIPFYAVLEELTKSSPFEKGSRFDLSAMKNERERLDQELKDRGYYNFNDGFLIFQADTNRYENRKFDLYLKLKQDVPSKAVKPYKIKRVNVYPYNVVGMDSTSQDTTRYAEKNFIQDEEFFKPKRLDPFILIEEGDLYNPNKSKATSRRLGGIGAYKFVNIEYTEVDEQKNDSLNYLDANIYLSPLNKRSIRAELQGVTKSNDFAGPNLGVTLTNRNLFGGGEILNISAKTAYEVQISSQDQAGLTSLEFSLGSDLIFPRMIAPITFDKNYFEYSIPKTKTGIKADYLSRSQLYGLLTFSGDYGYIWQANKYVTHEIDPISINYINVLNQSEEFEAIRDRNPFLDQSLQQEFISGLTYAFTYNGMARQNKRSLFFLYSTVDIAGNSISLLSQEGDEGAKEFLGLEYAQYAKVDADFRYHYRLTEESRIATRLFAGYGYAYGNSDVLPFSKQYFSGGAYSVRAFRTRSLGPGTYDPGNDNDRSFFDRSGNIRLEANVEYRFPIFNYLKGAVFADAGNVWTSTDQGLNGGQFSSNFMNELGIGTGVGLRVDIQGFVIRFDLAAPIHDPENPEGERWDFDVANPVFNFAIGYPF</sequence>
<keyword evidence="5" id="KW-0998">Cell outer membrane</keyword>
<dbReference type="OrthoDB" id="9814535at2"/>
<proteinExistence type="predicted"/>
<evidence type="ECO:0000256" key="3">
    <source>
        <dbReference type="ARBA" id="ARBA00022729"/>
    </source>
</evidence>
<dbReference type="EMBL" id="CP019344">
    <property type="protein sequence ID" value="ARN77059.1"/>
    <property type="molecule type" value="Genomic_DNA"/>
</dbReference>
<dbReference type="GO" id="GO:0019867">
    <property type="term" value="C:outer membrane"/>
    <property type="evidence" value="ECO:0007669"/>
    <property type="project" value="InterPro"/>
</dbReference>
<feature type="domain" description="Bacterial surface antigen (D15)" evidence="6">
    <location>
        <begin position="387"/>
        <end position="758"/>
    </location>
</feature>
<evidence type="ECO:0000313" key="8">
    <source>
        <dbReference type="Proteomes" id="UP000193431"/>
    </source>
</evidence>
<evidence type="ECO:0000313" key="7">
    <source>
        <dbReference type="EMBL" id="ARN77059.1"/>
    </source>
</evidence>
<keyword evidence="3" id="KW-0732">Signal</keyword>
<keyword evidence="4" id="KW-0472">Membrane</keyword>
<evidence type="ECO:0000256" key="4">
    <source>
        <dbReference type="ARBA" id="ARBA00023136"/>
    </source>
</evidence>
<dbReference type="Proteomes" id="UP000193431">
    <property type="component" value="Chromosome"/>
</dbReference>
<dbReference type="RefSeq" id="WP_085765858.1">
    <property type="nucleotide sequence ID" value="NZ_CP019344.1"/>
</dbReference>
<evidence type="ECO:0000256" key="5">
    <source>
        <dbReference type="ARBA" id="ARBA00023237"/>
    </source>
</evidence>
<dbReference type="AlphaFoldDB" id="A0A1W6MHV4"/>
<evidence type="ECO:0000256" key="1">
    <source>
        <dbReference type="ARBA" id="ARBA00004370"/>
    </source>
</evidence>
<dbReference type="PANTHER" id="PTHR12815">
    <property type="entry name" value="SORTING AND ASSEMBLY MACHINERY SAMM50 PROTEIN FAMILY MEMBER"/>
    <property type="match status" value="1"/>
</dbReference>
<keyword evidence="8" id="KW-1185">Reference proteome</keyword>
<evidence type="ECO:0000259" key="6">
    <source>
        <dbReference type="Pfam" id="PF01103"/>
    </source>
</evidence>